<dbReference type="InterPro" id="IPR053935">
    <property type="entry name" value="VKGC_lumenal_dom"/>
</dbReference>
<evidence type="ECO:0000256" key="7">
    <source>
        <dbReference type="SAM" id="Phobius"/>
    </source>
</evidence>
<keyword evidence="6" id="KW-0456">Lyase</keyword>
<evidence type="ECO:0000313" key="9">
    <source>
        <dbReference type="EMBL" id="NMH28207.1"/>
    </source>
</evidence>
<evidence type="ECO:0000256" key="4">
    <source>
        <dbReference type="ARBA" id="ARBA00023136"/>
    </source>
</evidence>
<dbReference type="InterPro" id="IPR007782">
    <property type="entry name" value="VKG_COase"/>
</dbReference>
<reference evidence="9" key="1">
    <citation type="submission" date="2020-02" db="EMBL/GenBank/DDBJ databases">
        <title>Flavobacterium sp. genome.</title>
        <authorList>
            <person name="Jung H.S."/>
            <person name="Baek J.H."/>
            <person name="Jeon C.O."/>
        </authorList>
    </citation>
    <scope>NUCLEOTIDE SEQUENCE</scope>
    <source>
        <strain evidence="9">SE-s28</strain>
    </source>
</reference>
<evidence type="ECO:0000256" key="6">
    <source>
        <dbReference type="ARBA" id="ARBA00023239"/>
    </source>
</evidence>
<keyword evidence="2 7" id="KW-0812">Transmembrane</keyword>
<keyword evidence="5" id="KW-1015">Disulfide bond</keyword>
<protein>
    <submittedName>
        <fullName evidence="9">HTTM domain-containing protein</fullName>
    </submittedName>
</protein>
<evidence type="ECO:0000256" key="1">
    <source>
        <dbReference type="ARBA" id="ARBA00004127"/>
    </source>
</evidence>
<dbReference type="Pfam" id="PF05090">
    <property type="entry name" value="HTTM"/>
    <property type="match status" value="1"/>
</dbReference>
<comment type="subcellular location">
    <subcellularLocation>
        <location evidence="1">Endomembrane system</location>
        <topology evidence="1">Multi-pass membrane protein</topology>
    </subcellularLocation>
</comment>
<feature type="transmembrane region" description="Helical" evidence="7">
    <location>
        <begin position="203"/>
        <end position="225"/>
    </location>
</feature>
<dbReference type="EMBL" id="JAAMPU010000105">
    <property type="protein sequence ID" value="NMH28207.1"/>
    <property type="molecule type" value="Genomic_DNA"/>
</dbReference>
<comment type="caution">
    <text evidence="9">The sequence shown here is derived from an EMBL/GenBank/DDBJ whole genome shotgun (WGS) entry which is preliminary data.</text>
</comment>
<organism evidence="9 10">
    <name type="scientific">Flavobacterium silvaticum</name>
    <dbReference type="NCBI Taxonomy" id="1852020"/>
    <lineage>
        <taxon>Bacteria</taxon>
        <taxon>Pseudomonadati</taxon>
        <taxon>Bacteroidota</taxon>
        <taxon>Flavobacteriia</taxon>
        <taxon>Flavobacteriales</taxon>
        <taxon>Flavobacteriaceae</taxon>
        <taxon>Flavobacterium</taxon>
    </lineage>
</organism>
<evidence type="ECO:0000256" key="2">
    <source>
        <dbReference type="ARBA" id="ARBA00022692"/>
    </source>
</evidence>
<feature type="transmembrane region" description="Helical" evidence="7">
    <location>
        <begin position="12"/>
        <end position="41"/>
    </location>
</feature>
<dbReference type="AlphaFoldDB" id="A0A972FUD9"/>
<sequence>MISTTRRLFKPVDIAPLVVFRILFGFLLFAETFGAILTGWVQRNLVKPSFTFSHIGFEWLQPFPGMGMYFYFGLMAVLGICIMVGFRYRFSLGLFTLLWAGAYLMQKESYNNHYYLLLLVCLIMLLLPANGYASVDTRRNPHIKRLSMPYWCSLLMIVQISIVYFFATVSKFYPGWINGDFIRIVLSGKTHYPIVGQFFDKHWFHLFISWTGIFFDGSIVLLLLFRRTRTIALILSLIFHLFNSMVLQIGIFPFFALSFVLFFYPSDVIRKRFFPKKLPIISDTPDYFGKDLLKWIVLPYVLIQLLLPIRHWFIKGDVLWTEEGHRLSWRMMLRQRNGFAQFEVVDVKTGQTHIYPLSKLDQKQVDFATSKPDGIWQMCQRIKSEYNQKGKDVKIFVKARVSINSGPYLEFIDPKIDMAQASWNYFGHADWILLYDDQGKRISR</sequence>
<feature type="transmembrane region" description="Helical" evidence="7">
    <location>
        <begin position="237"/>
        <end position="264"/>
    </location>
</feature>
<proteinExistence type="predicted"/>
<evidence type="ECO:0000259" key="8">
    <source>
        <dbReference type="SMART" id="SM00752"/>
    </source>
</evidence>
<evidence type="ECO:0000313" key="10">
    <source>
        <dbReference type="Proteomes" id="UP000712080"/>
    </source>
</evidence>
<keyword evidence="4 7" id="KW-0472">Membrane</keyword>
<accession>A0A972FUD9</accession>
<gene>
    <name evidence="9" type="ORF">G6047_09200</name>
</gene>
<dbReference type="Pfam" id="PF22777">
    <property type="entry name" value="VKGC_lumenal_dom"/>
    <property type="match status" value="1"/>
</dbReference>
<evidence type="ECO:0000256" key="5">
    <source>
        <dbReference type="ARBA" id="ARBA00023157"/>
    </source>
</evidence>
<dbReference type="Proteomes" id="UP000712080">
    <property type="component" value="Unassembled WGS sequence"/>
</dbReference>
<evidence type="ECO:0000256" key="3">
    <source>
        <dbReference type="ARBA" id="ARBA00022989"/>
    </source>
</evidence>
<dbReference type="PANTHER" id="PTHR12639:SF7">
    <property type="entry name" value="HTTM DOMAIN-CONTAINING PROTEIN"/>
    <property type="match status" value="1"/>
</dbReference>
<feature type="transmembrane region" description="Helical" evidence="7">
    <location>
        <begin position="147"/>
        <end position="167"/>
    </location>
</feature>
<dbReference type="GO" id="GO:0019842">
    <property type="term" value="F:vitamin binding"/>
    <property type="evidence" value="ECO:0007669"/>
    <property type="project" value="TreeGrafter"/>
</dbReference>
<feature type="transmembrane region" description="Helical" evidence="7">
    <location>
        <begin position="90"/>
        <end position="106"/>
    </location>
</feature>
<dbReference type="InterPro" id="IPR011020">
    <property type="entry name" value="HTTM-like"/>
</dbReference>
<feature type="domain" description="HTTM-like" evidence="8">
    <location>
        <begin position="9"/>
        <end position="268"/>
    </location>
</feature>
<dbReference type="GO" id="GO:0012505">
    <property type="term" value="C:endomembrane system"/>
    <property type="evidence" value="ECO:0007669"/>
    <property type="project" value="UniProtKB-SubCell"/>
</dbReference>
<keyword evidence="3 7" id="KW-1133">Transmembrane helix</keyword>
<name>A0A972FUD9_9FLAO</name>
<dbReference type="SMART" id="SM00752">
    <property type="entry name" value="HTTM"/>
    <property type="match status" value="1"/>
</dbReference>
<dbReference type="InterPro" id="IPR053934">
    <property type="entry name" value="HTTM_dom"/>
</dbReference>
<dbReference type="RefSeq" id="WP_169527321.1">
    <property type="nucleotide sequence ID" value="NZ_JAAMPU010000105.1"/>
</dbReference>
<keyword evidence="10" id="KW-1185">Reference proteome</keyword>
<feature type="transmembrane region" description="Helical" evidence="7">
    <location>
        <begin position="68"/>
        <end position="85"/>
    </location>
</feature>
<dbReference type="GO" id="GO:0008488">
    <property type="term" value="F:gamma-glutamyl carboxylase activity"/>
    <property type="evidence" value="ECO:0007669"/>
    <property type="project" value="InterPro"/>
</dbReference>
<feature type="transmembrane region" description="Helical" evidence="7">
    <location>
        <begin position="112"/>
        <end position="135"/>
    </location>
</feature>
<dbReference type="PANTHER" id="PTHR12639">
    <property type="entry name" value="VITAMIN K-DEPENDENT GAMMA-CARBOXYLASE"/>
    <property type="match status" value="1"/>
</dbReference>